<dbReference type="HAMAP" id="MF_00942">
    <property type="entry name" value="Nth"/>
    <property type="match status" value="1"/>
</dbReference>
<dbReference type="RefSeq" id="WP_067092603.1">
    <property type="nucleotide sequence ID" value="NZ_LWMV01000217.1"/>
</dbReference>
<evidence type="ECO:0000256" key="9">
    <source>
        <dbReference type="ARBA" id="ARBA00023239"/>
    </source>
</evidence>
<sequence length="229" mass="26147">MTKDALIHKDLSKKEKVERIKSIMTSLESIFTLRIFENRDPYKVLIRTILSQRTRDENTDKASAKLFSKHGDVEAIANAPIEDLEKLVKSAGFFRVKARRIKEVSSLLVDQYGGVVPDNITELLELPGVGRKTANCVLVYAFQEPAIPVDTHVHRISNLWGIVDTKTPEETEIELTKFIPKELWIDLNDLMVQFGQNICKPGHMLCEKCPITNNCNYFLIKLYIKIGIF</sequence>
<dbReference type="GO" id="GO:0000703">
    <property type="term" value="F:oxidized pyrimidine nucleobase lesion DNA N-glycosylase activity"/>
    <property type="evidence" value="ECO:0007669"/>
    <property type="project" value="TreeGrafter"/>
</dbReference>
<keyword evidence="8 12" id="KW-0234">DNA repair</keyword>
<feature type="binding site" evidence="12">
    <location>
        <position position="206"/>
    </location>
    <ligand>
        <name>[4Fe-4S] cluster</name>
        <dbReference type="ChEBI" id="CHEBI:49883"/>
    </ligand>
</feature>
<comment type="catalytic activity">
    <reaction evidence="11">
        <text>Hydrolyzes mismatched double-stranded DNA and polynucleotides, releasing free thymine.</text>
        <dbReference type="EC" id="3.2.2.29"/>
    </reaction>
</comment>
<evidence type="ECO:0000256" key="3">
    <source>
        <dbReference type="ARBA" id="ARBA00022723"/>
    </source>
</evidence>
<feature type="domain" description="HhH-GPD" evidence="13">
    <location>
        <begin position="50"/>
        <end position="197"/>
    </location>
</feature>
<keyword evidence="12" id="KW-0238">DNA-binding</keyword>
<dbReference type="InterPro" id="IPR005759">
    <property type="entry name" value="Nth"/>
</dbReference>
<dbReference type="FunFam" id="1.10.340.30:FF:000001">
    <property type="entry name" value="Endonuclease III"/>
    <property type="match status" value="1"/>
</dbReference>
<keyword evidence="6 12" id="KW-0408">Iron</keyword>
<dbReference type="InterPro" id="IPR011257">
    <property type="entry name" value="DNA_glycosylase"/>
</dbReference>
<keyword evidence="5 12" id="KW-0378">Hydrolase</keyword>
<dbReference type="GO" id="GO:0140078">
    <property type="term" value="F:class I DNA-(apurinic or apyrimidinic site) endonuclease activity"/>
    <property type="evidence" value="ECO:0007669"/>
    <property type="project" value="UniProtKB-EC"/>
</dbReference>
<feature type="binding site" evidence="12">
    <location>
        <position position="209"/>
    </location>
    <ligand>
        <name>[4Fe-4S] cluster</name>
        <dbReference type="ChEBI" id="CHEBI:49883"/>
    </ligand>
</feature>
<feature type="binding site" evidence="12">
    <location>
        <position position="215"/>
    </location>
    <ligand>
        <name>[4Fe-4S] cluster</name>
        <dbReference type="ChEBI" id="CHEBI:49883"/>
    </ligand>
</feature>
<dbReference type="PANTHER" id="PTHR43286:SF1">
    <property type="entry name" value="ENDONUCLEASE III-LIKE PROTEIN 1"/>
    <property type="match status" value="1"/>
</dbReference>
<dbReference type="SUPFAM" id="SSF48150">
    <property type="entry name" value="DNA-glycosylase"/>
    <property type="match status" value="1"/>
</dbReference>
<accession>A0A165Z773</accession>
<dbReference type="InterPro" id="IPR000445">
    <property type="entry name" value="HhH_motif"/>
</dbReference>
<keyword evidence="3 12" id="KW-0479">Metal-binding</keyword>
<evidence type="ECO:0000313" key="15">
    <source>
        <dbReference type="Proteomes" id="UP000077245"/>
    </source>
</evidence>
<comment type="caution">
    <text evidence="14">The sequence shown here is derived from an EMBL/GenBank/DDBJ whole genome shotgun (WGS) entry which is preliminary data.</text>
</comment>
<dbReference type="Proteomes" id="UP000077245">
    <property type="component" value="Unassembled WGS sequence"/>
</dbReference>
<keyword evidence="2 12" id="KW-0004">4Fe-4S</keyword>
<evidence type="ECO:0000256" key="2">
    <source>
        <dbReference type="ARBA" id="ARBA00022485"/>
    </source>
</evidence>
<dbReference type="GO" id="GO:0003677">
    <property type="term" value="F:DNA binding"/>
    <property type="evidence" value="ECO:0007669"/>
    <property type="project" value="UniProtKB-UniRule"/>
</dbReference>
<evidence type="ECO:0000313" key="14">
    <source>
        <dbReference type="EMBL" id="KZX10336.1"/>
    </source>
</evidence>
<dbReference type="InterPro" id="IPR003265">
    <property type="entry name" value="HhH-GPD_domain"/>
</dbReference>
<dbReference type="PANTHER" id="PTHR43286">
    <property type="entry name" value="ENDONUCLEASE III-LIKE PROTEIN 1"/>
    <property type="match status" value="1"/>
</dbReference>
<dbReference type="GO" id="GO:0046872">
    <property type="term" value="F:metal ion binding"/>
    <property type="evidence" value="ECO:0007669"/>
    <property type="project" value="UniProtKB-KW"/>
</dbReference>
<protein>
    <recommendedName>
        <fullName evidence="12">Endonuclease III</fullName>
        <ecNumber evidence="12">4.2.99.18</ecNumber>
    </recommendedName>
    <alternativeName>
        <fullName evidence="12">DNA-(apurinic or apyrimidinic site) lyase</fullName>
    </alternativeName>
</protein>
<evidence type="ECO:0000256" key="10">
    <source>
        <dbReference type="ARBA" id="ARBA00023295"/>
    </source>
</evidence>
<dbReference type="Gene3D" id="1.10.340.30">
    <property type="entry name" value="Hypothetical protein, domain 2"/>
    <property type="match status" value="1"/>
</dbReference>
<keyword evidence="9 12" id="KW-0456">Lyase</keyword>
<proteinExistence type="inferred from homology"/>
<comment type="cofactor">
    <cofactor evidence="12">
        <name>[4Fe-4S] cluster</name>
        <dbReference type="ChEBI" id="CHEBI:49883"/>
    </cofactor>
    <text evidence="12">Binds 1 [4Fe-4S] cluster.</text>
</comment>
<keyword evidence="15" id="KW-1185">Reference proteome</keyword>
<dbReference type="EMBL" id="LWMV01000217">
    <property type="protein sequence ID" value="KZX10336.1"/>
    <property type="molecule type" value="Genomic_DNA"/>
</dbReference>
<evidence type="ECO:0000256" key="1">
    <source>
        <dbReference type="ARBA" id="ARBA00008343"/>
    </source>
</evidence>
<organism evidence="14 15">
    <name type="scientific">Methanobrevibacter curvatus</name>
    <dbReference type="NCBI Taxonomy" id="49547"/>
    <lineage>
        <taxon>Archaea</taxon>
        <taxon>Methanobacteriati</taxon>
        <taxon>Methanobacteriota</taxon>
        <taxon>Methanomada group</taxon>
        <taxon>Methanobacteria</taxon>
        <taxon>Methanobacteriales</taxon>
        <taxon>Methanobacteriaceae</taxon>
        <taxon>Methanobrevibacter</taxon>
    </lineage>
</organism>
<dbReference type="SMART" id="SM00478">
    <property type="entry name" value="ENDO3c"/>
    <property type="match status" value="1"/>
</dbReference>
<evidence type="ECO:0000256" key="8">
    <source>
        <dbReference type="ARBA" id="ARBA00023204"/>
    </source>
</evidence>
<dbReference type="EC" id="4.2.99.18" evidence="12"/>
<evidence type="ECO:0000256" key="11">
    <source>
        <dbReference type="ARBA" id="ARBA00052915"/>
    </source>
</evidence>
<dbReference type="Gene3D" id="1.10.1670.10">
    <property type="entry name" value="Helix-hairpin-Helix base-excision DNA repair enzymes (C-terminal)"/>
    <property type="match status" value="1"/>
</dbReference>
<feature type="binding site" evidence="12">
    <location>
        <position position="199"/>
    </location>
    <ligand>
        <name>[4Fe-4S] cluster</name>
        <dbReference type="ChEBI" id="CHEBI:49883"/>
    </ligand>
</feature>
<evidence type="ECO:0000256" key="7">
    <source>
        <dbReference type="ARBA" id="ARBA00023014"/>
    </source>
</evidence>
<keyword evidence="10 12" id="KW-0326">Glycosidase</keyword>
<dbReference type="PIRSF" id="PIRSF001435">
    <property type="entry name" value="Nth"/>
    <property type="match status" value="1"/>
</dbReference>
<dbReference type="Pfam" id="PF00633">
    <property type="entry name" value="HHH"/>
    <property type="match status" value="1"/>
</dbReference>
<name>A0A165Z773_9EURY</name>
<dbReference type="GO" id="GO:0141016">
    <property type="term" value="F:G/T mismatch-specific thymine-DNA glycosylase activity"/>
    <property type="evidence" value="ECO:0007669"/>
    <property type="project" value="UniProtKB-EC"/>
</dbReference>
<evidence type="ECO:0000256" key="6">
    <source>
        <dbReference type="ARBA" id="ARBA00023004"/>
    </source>
</evidence>
<comment type="similarity">
    <text evidence="1 12">Belongs to the Nth/MutY family.</text>
</comment>
<dbReference type="PROSITE" id="PS01155">
    <property type="entry name" value="ENDONUCLEASE_III_2"/>
    <property type="match status" value="1"/>
</dbReference>
<gene>
    <name evidence="14" type="primary">pdg</name>
    <name evidence="12" type="synonym">nth</name>
    <name evidence="14" type="ORF">MBCUR_18380</name>
</gene>
<evidence type="ECO:0000259" key="13">
    <source>
        <dbReference type="SMART" id="SM00478"/>
    </source>
</evidence>
<reference evidence="14 15" key="1">
    <citation type="submission" date="2016-04" db="EMBL/GenBank/DDBJ databases">
        <title>Genome sequence of Methanobrevibacter curvatus DSM 11111.</title>
        <authorList>
            <person name="Poehlein A."/>
            <person name="Seedorf H."/>
            <person name="Daniel R."/>
        </authorList>
    </citation>
    <scope>NUCLEOTIDE SEQUENCE [LARGE SCALE GENOMIC DNA]</scope>
    <source>
        <strain evidence="14 15">DSM 11111</strain>
    </source>
</reference>
<dbReference type="STRING" id="49547.MBCUR_18380"/>
<keyword evidence="4 12" id="KW-0227">DNA damage</keyword>
<keyword evidence="7 12" id="KW-0411">Iron-sulfur</keyword>
<dbReference type="OrthoDB" id="84708at2157"/>
<evidence type="ECO:0000256" key="5">
    <source>
        <dbReference type="ARBA" id="ARBA00022801"/>
    </source>
</evidence>
<comment type="catalytic activity">
    <reaction evidence="12">
        <text>2'-deoxyribonucleotide-(2'-deoxyribose 5'-phosphate)-2'-deoxyribonucleotide-DNA = a 3'-end 2'-deoxyribonucleotide-(2,3-dehydro-2,3-deoxyribose 5'-phosphate)-DNA + a 5'-end 5'-phospho-2'-deoxyribonucleoside-DNA + H(+)</text>
        <dbReference type="Rhea" id="RHEA:66592"/>
        <dbReference type="Rhea" id="RHEA-COMP:13180"/>
        <dbReference type="Rhea" id="RHEA-COMP:16897"/>
        <dbReference type="Rhea" id="RHEA-COMP:17067"/>
        <dbReference type="ChEBI" id="CHEBI:15378"/>
        <dbReference type="ChEBI" id="CHEBI:136412"/>
        <dbReference type="ChEBI" id="CHEBI:157695"/>
        <dbReference type="ChEBI" id="CHEBI:167181"/>
        <dbReference type="EC" id="4.2.99.18"/>
    </reaction>
</comment>
<dbReference type="GO" id="GO:0006285">
    <property type="term" value="P:base-excision repair, AP site formation"/>
    <property type="evidence" value="ECO:0007669"/>
    <property type="project" value="TreeGrafter"/>
</dbReference>
<dbReference type="GO" id="GO:0006289">
    <property type="term" value="P:nucleotide-excision repair"/>
    <property type="evidence" value="ECO:0007669"/>
    <property type="project" value="TreeGrafter"/>
</dbReference>
<dbReference type="CDD" id="cd00056">
    <property type="entry name" value="ENDO3c"/>
    <property type="match status" value="1"/>
</dbReference>
<dbReference type="PATRIC" id="fig|49547.3.peg.1941"/>
<dbReference type="AlphaFoldDB" id="A0A165Z773"/>
<evidence type="ECO:0000256" key="12">
    <source>
        <dbReference type="HAMAP-Rule" id="MF_00942"/>
    </source>
</evidence>
<evidence type="ECO:0000256" key="4">
    <source>
        <dbReference type="ARBA" id="ARBA00022763"/>
    </source>
</evidence>
<dbReference type="InterPro" id="IPR004036">
    <property type="entry name" value="Endonuclease-III-like_CS2"/>
</dbReference>
<dbReference type="InterPro" id="IPR023170">
    <property type="entry name" value="HhH_base_excis_C"/>
</dbReference>
<dbReference type="Pfam" id="PF00730">
    <property type="entry name" value="HhH-GPD"/>
    <property type="match status" value="1"/>
</dbReference>
<comment type="function">
    <text evidence="12">DNA repair enzyme that has both DNA N-glycosylase activity and AP-lyase activity. The DNA N-glycosylase activity releases various damaged pyrimidines from DNA by cleaving the N-glycosidic bond, leaving an AP (apurinic/apyrimidinic) site. The AP-lyase activity cleaves the phosphodiester bond 3' to the AP site by a beta-elimination, leaving a 3'-terminal unsaturated sugar and a product with a terminal 5'-phosphate.</text>
</comment>
<dbReference type="GO" id="GO:0051539">
    <property type="term" value="F:4 iron, 4 sulfur cluster binding"/>
    <property type="evidence" value="ECO:0007669"/>
    <property type="project" value="UniProtKB-UniRule"/>
</dbReference>